<proteinExistence type="inferred from homology"/>
<comment type="subcellular location">
    <subcellularLocation>
        <location evidence="1">Endoplasmic reticulum membrane</location>
        <topology evidence="1">Multi-pass membrane protein</topology>
    </subcellularLocation>
</comment>
<dbReference type="InterPro" id="IPR004299">
    <property type="entry name" value="MBOAT_fam"/>
</dbReference>
<keyword evidence="10" id="KW-0012">Acyltransferase</keyword>
<evidence type="ECO:0000256" key="2">
    <source>
        <dbReference type="ARBA" id="ARBA00005189"/>
    </source>
</evidence>
<dbReference type="GO" id="GO:0004144">
    <property type="term" value="F:diacylglycerol O-acyltransferase activity"/>
    <property type="evidence" value="ECO:0007669"/>
    <property type="project" value="UniProtKB-EC"/>
</dbReference>
<evidence type="ECO:0000313" key="13">
    <source>
        <dbReference type="EMBL" id="CEP00341.1"/>
    </source>
</evidence>
<feature type="transmembrane region" description="Helical" evidence="12">
    <location>
        <begin position="451"/>
        <end position="468"/>
    </location>
</feature>
<dbReference type="EMBL" id="CDSF01000101">
    <property type="protein sequence ID" value="CEP00341.1"/>
    <property type="molecule type" value="Genomic_DNA"/>
</dbReference>
<comment type="similarity">
    <text evidence="3">Belongs to the membrane-bound acyltransferase family. Sterol o-acyltransferase subfamily.</text>
</comment>
<feature type="transmembrane region" description="Helical" evidence="12">
    <location>
        <begin position="156"/>
        <end position="180"/>
    </location>
</feature>
<keyword evidence="5" id="KW-0808">Transferase</keyword>
<reference evidence="13 15" key="1">
    <citation type="submission" date="2015-02" db="EMBL/GenBank/DDBJ databases">
        <authorList>
            <person name="Chooi Y.-H."/>
        </authorList>
    </citation>
    <scope>NUCLEOTIDE SEQUENCE [LARGE SCALE GENOMIC DNA]</scope>
    <source>
        <strain evidence="13">E3</strain>
    </source>
</reference>
<feature type="transmembrane region" description="Helical" evidence="12">
    <location>
        <begin position="357"/>
        <end position="378"/>
    </location>
</feature>
<dbReference type="STRING" id="37360.A0A0G4IZ62"/>
<gene>
    <name evidence="13" type="ORF">PBRA_001395</name>
    <name evidence="14" type="ORF">PLBR_LOCUS1364</name>
</gene>
<dbReference type="PANTHER" id="PTHR10408:SF7">
    <property type="entry name" value="DIACYLGLYCEROL O-ACYLTRANSFERASE 1"/>
    <property type="match status" value="1"/>
</dbReference>
<evidence type="ECO:0000256" key="1">
    <source>
        <dbReference type="ARBA" id="ARBA00004477"/>
    </source>
</evidence>
<feature type="region of interest" description="Disordered" evidence="11">
    <location>
        <begin position="1"/>
        <end position="42"/>
    </location>
</feature>
<evidence type="ECO:0000256" key="3">
    <source>
        <dbReference type="ARBA" id="ARBA00009010"/>
    </source>
</evidence>
<sequence>MSTLAHRRTPGRKALDGARRDESPVSASTTSESTNRRPGLRRSASVPVFQRRFRLALGDERSVLSLAINDPSLALSTTERSKPYVAAKDLSPVDAIHTEIRPSLLSMDAPLKHQNFRGFYTLGGIVLFVMNARLVMENVLKYGIVIVPRPDVFYRAWYDRWPCTICAASFPLFVCLSYLIELGAQSAFVPAVLACTLHATLISLLCIVPIAVVHLSFADILPGITLLFLAAIFALKLISFAHVRHVARTSTTRLRDVHATDLNEKLTLHSPARFTHLWWFIAAPTLCYQEVYPRTKAIRSSFVARRICEIVFILTLEFVILHQYILPTIEHSFVHMDNRDIVRVVERLLKLAIPSTMLWLLGFYLFFHSTLNLTAELLRFGDRLFYMDWWNAPTLGAYWRTWNLPVRHFMLRHVYAPALRCGLSPITAQFIAFFLSAVVHELFFSVPCHMIQTWTFFGMLLQVPLVYITGRVYKRWKQPIWGNVAFWLVFCIFGQPLLMIMYGHSYVKMHHRQ</sequence>
<feature type="transmembrane region" description="Helical" evidence="12">
    <location>
        <begin position="119"/>
        <end position="136"/>
    </location>
</feature>
<evidence type="ECO:0000256" key="12">
    <source>
        <dbReference type="SAM" id="Phobius"/>
    </source>
</evidence>
<evidence type="ECO:0000256" key="8">
    <source>
        <dbReference type="ARBA" id="ARBA00022989"/>
    </source>
</evidence>
<evidence type="ECO:0000256" key="9">
    <source>
        <dbReference type="ARBA" id="ARBA00023136"/>
    </source>
</evidence>
<protein>
    <recommendedName>
        <fullName evidence="4">diacylglycerol O-acyltransferase</fullName>
        <ecNumber evidence="4">2.3.1.20</ecNumber>
    </recommendedName>
</protein>
<keyword evidence="9 12" id="KW-0472">Membrane</keyword>
<dbReference type="OMA" id="RCHDYRR"/>
<dbReference type="Proteomes" id="UP000039324">
    <property type="component" value="Unassembled WGS sequence"/>
</dbReference>
<feature type="compositionally biased region" description="Basic residues" evidence="11">
    <location>
        <begin position="1"/>
        <end position="11"/>
    </location>
</feature>
<name>A0A0G4IZ62_PLABS</name>
<feature type="transmembrane region" description="Helical" evidence="12">
    <location>
        <begin position="220"/>
        <end position="243"/>
    </location>
</feature>
<accession>A0A0G4IZ62</accession>
<evidence type="ECO:0000313" key="14">
    <source>
        <dbReference type="EMBL" id="SPQ94149.1"/>
    </source>
</evidence>
<dbReference type="OrthoDB" id="10039049at2759"/>
<evidence type="ECO:0000256" key="10">
    <source>
        <dbReference type="ARBA" id="ARBA00023315"/>
    </source>
</evidence>
<evidence type="ECO:0000256" key="11">
    <source>
        <dbReference type="SAM" id="MobiDB-lite"/>
    </source>
</evidence>
<organism evidence="13 15">
    <name type="scientific">Plasmodiophora brassicae</name>
    <name type="common">Clubroot disease agent</name>
    <dbReference type="NCBI Taxonomy" id="37360"/>
    <lineage>
        <taxon>Eukaryota</taxon>
        <taxon>Sar</taxon>
        <taxon>Rhizaria</taxon>
        <taxon>Endomyxa</taxon>
        <taxon>Phytomyxea</taxon>
        <taxon>Plasmodiophorida</taxon>
        <taxon>Plasmodiophoridae</taxon>
        <taxon>Plasmodiophora</taxon>
    </lineage>
</organism>
<feature type="compositionally biased region" description="Basic and acidic residues" evidence="11">
    <location>
        <begin position="13"/>
        <end position="23"/>
    </location>
</feature>
<keyword evidence="8 12" id="KW-1133">Transmembrane helix</keyword>
<dbReference type="AlphaFoldDB" id="A0A0G4IZ62"/>
<geneLocation type="mitochondrion" evidence="14"/>
<dbReference type="GO" id="GO:0005789">
    <property type="term" value="C:endoplasmic reticulum membrane"/>
    <property type="evidence" value="ECO:0007669"/>
    <property type="project" value="UniProtKB-SubCell"/>
</dbReference>
<feature type="transmembrane region" description="Helical" evidence="12">
    <location>
        <begin position="480"/>
        <end position="502"/>
    </location>
</feature>
<reference evidence="14 16" key="2">
    <citation type="submission" date="2018-03" db="EMBL/GenBank/DDBJ databases">
        <authorList>
            <person name="Fogelqvist J."/>
        </authorList>
    </citation>
    <scope>NUCLEOTIDE SEQUENCE [LARGE SCALE GENOMIC DNA]</scope>
</reference>
<comment type="pathway">
    <text evidence="2">Lipid metabolism.</text>
</comment>
<dbReference type="InterPro" id="IPR014371">
    <property type="entry name" value="Oat_ACAT_DAG_ARE"/>
</dbReference>
<keyword evidence="15" id="KW-1185">Reference proteome</keyword>
<dbReference type="EC" id="2.3.1.20" evidence="4"/>
<evidence type="ECO:0000256" key="5">
    <source>
        <dbReference type="ARBA" id="ARBA00022679"/>
    </source>
</evidence>
<feature type="transmembrane region" description="Helical" evidence="12">
    <location>
        <begin position="307"/>
        <end position="326"/>
    </location>
</feature>
<evidence type="ECO:0000256" key="7">
    <source>
        <dbReference type="ARBA" id="ARBA00022824"/>
    </source>
</evidence>
<evidence type="ECO:0000313" key="15">
    <source>
        <dbReference type="Proteomes" id="UP000039324"/>
    </source>
</evidence>
<evidence type="ECO:0000256" key="6">
    <source>
        <dbReference type="ARBA" id="ARBA00022692"/>
    </source>
</evidence>
<dbReference type="EMBL" id="OVEO01000002">
    <property type="protein sequence ID" value="SPQ94149.1"/>
    <property type="molecule type" value="Genomic_DNA"/>
</dbReference>
<dbReference type="PANTHER" id="PTHR10408">
    <property type="entry name" value="STEROL O-ACYLTRANSFERASE"/>
    <property type="match status" value="1"/>
</dbReference>
<evidence type="ECO:0000313" key="16">
    <source>
        <dbReference type="Proteomes" id="UP000290189"/>
    </source>
</evidence>
<keyword evidence="7" id="KW-0256">Endoplasmic reticulum</keyword>
<keyword evidence="14" id="KW-0496">Mitochondrion</keyword>
<dbReference type="GO" id="GO:0019432">
    <property type="term" value="P:triglyceride biosynthetic process"/>
    <property type="evidence" value="ECO:0007669"/>
    <property type="project" value="TreeGrafter"/>
</dbReference>
<evidence type="ECO:0000256" key="4">
    <source>
        <dbReference type="ARBA" id="ARBA00013244"/>
    </source>
</evidence>
<dbReference type="Proteomes" id="UP000290189">
    <property type="component" value="Unassembled WGS sequence"/>
</dbReference>
<keyword evidence="6 12" id="KW-0812">Transmembrane</keyword>
<dbReference type="Pfam" id="PF03062">
    <property type="entry name" value="MBOAT"/>
    <property type="match status" value="1"/>
</dbReference>
<feature type="transmembrane region" description="Helical" evidence="12">
    <location>
        <begin position="417"/>
        <end position="439"/>
    </location>
</feature>
<feature type="transmembrane region" description="Helical" evidence="12">
    <location>
        <begin position="187"/>
        <end position="214"/>
    </location>
</feature>